<organism evidence="2 3">
    <name type="scientific">Streptomyces longwoodensis</name>
    <dbReference type="NCBI Taxonomy" id="68231"/>
    <lineage>
        <taxon>Bacteria</taxon>
        <taxon>Bacillati</taxon>
        <taxon>Actinomycetota</taxon>
        <taxon>Actinomycetes</taxon>
        <taxon>Kitasatosporales</taxon>
        <taxon>Streptomycetaceae</taxon>
        <taxon>Streptomyces</taxon>
    </lineage>
</organism>
<comment type="caution">
    <text evidence="2">The sequence shown here is derived from an EMBL/GenBank/DDBJ whole genome shotgun (WGS) entry which is preliminary data.</text>
</comment>
<feature type="region of interest" description="Disordered" evidence="1">
    <location>
        <begin position="46"/>
        <end position="67"/>
    </location>
</feature>
<keyword evidence="3" id="KW-1185">Reference proteome</keyword>
<evidence type="ECO:0000313" key="2">
    <source>
        <dbReference type="EMBL" id="KUN35789.1"/>
    </source>
</evidence>
<dbReference type="Proteomes" id="UP000053271">
    <property type="component" value="Unassembled WGS sequence"/>
</dbReference>
<sequence length="224" mass="23717">MAGECSSVSGGLQPFAGVTQQRARMAQPACWTGCLAHRDHLDSACREASRHRQQERPGAPQYHAAAGRDPATFEECLEASDGEHTRQVPAGEGQLPVIGPRRYTDSGRAQNGGGFSGCVTPVDHVDCKAVAVPDHGPHMVRQTQFQPSCRLARRQGVTQGAVLAQTVVQILGGDCRARVLWRVPPELAADSGSGVHQHDAQSTSCGRGRSGHAGRSGADNDEVK</sequence>
<protein>
    <submittedName>
        <fullName evidence="2">Uncharacterized protein</fullName>
    </submittedName>
</protein>
<feature type="region of interest" description="Disordered" evidence="1">
    <location>
        <begin position="80"/>
        <end position="100"/>
    </location>
</feature>
<accession>A0A124HQM2</accession>
<proteinExistence type="predicted"/>
<dbReference type="EMBL" id="LMWS01000031">
    <property type="protein sequence ID" value="KUN35789.1"/>
    <property type="molecule type" value="Genomic_DNA"/>
</dbReference>
<gene>
    <name evidence="2" type="ORF">AQJ30_24250</name>
</gene>
<dbReference type="AlphaFoldDB" id="A0A124HQM2"/>
<feature type="region of interest" description="Disordered" evidence="1">
    <location>
        <begin position="188"/>
        <end position="224"/>
    </location>
</feature>
<feature type="compositionally biased region" description="Basic and acidic residues" evidence="1">
    <location>
        <begin position="46"/>
        <end position="55"/>
    </location>
</feature>
<reference evidence="2 3" key="1">
    <citation type="submission" date="2015-10" db="EMBL/GenBank/DDBJ databases">
        <title>Draft genome sequence of Streptomyces longwoodensis DSM 41677, type strain for the species Streptomyces longwoodensis.</title>
        <authorList>
            <person name="Ruckert C."/>
            <person name="Winkler A."/>
            <person name="Kalinowski J."/>
            <person name="Kampfer P."/>
            <person name="Glaeser S."/>
        </authorList>
    </citation>
    <scope>NUCLEOTIDE SEQUENCE [LARGE SCALE GENOMIC DNA]</scope>
    <source>
        <strain evidence="2 3">DSM 41677</strain>
    </source>
</reference>
<name>A0A124HQM2_9ACTN</name>
<evidence type="ECO:0000313" key="3">
    <source>
        <dbReference type="Proteomes" id="UP000053271"/>
    </source>
</evidence>
<evidence type="ECO:0000256" key="1">
    <source>
        <dbReference type="SAM" id="MobiDB-lite"/>
    </source>
</evidence>